<dbReference type="GO" id="GO:0016787">
    <property type="term" value="F:hydrolase activity"/>
    <property type="evidence" value="ECO:0007669"/>
    <property type="project" value="UniProtKB-KW"/>
</dbReference>
<dbReference type="Proteomes" id="UP000310421">
    <property type="component" value="Unassembled WGS sequence"/>
</dbReference>
<dbReference type="InterPro" id="IPR029058">
    <property type="entry name" value="AB_hydrolase_fold"/>
</dbReference>
<evidence type="ECO:0000313" key="2">
    <source>
        <dbReference type="EMBL" id="THW61669.1"/>
    </source>
</evidence>
<dbReference type="EMBL" id="QZAN01000046">
    <property type="protein sequence ID" value="THW61669.1"/>
    <property type="molecule type" value="Genomic_DNA"/>
</dbReference>
<dbReference type="InterPro" id="IPR000073">
    <property type="entry name" value="AB_hydrolase_1"/>
</dbReference>
<keyword evidence="2" id="KW-0378">Hydrolase</keyword>
<accession>A0A4S8Z1P5</accession>
<proteinExistence type="predicted"/>
<evidence type="ECO:0000259" key="1">
    <source>
        <dbReference type="Pfam" id="PF12697"/>
    </source>
</evidence>
<reference evidence="2 3" key="1">
    <citation type="submission" date="2018-10" db="EMBL/GenBank/DDBJ databases">
        <title>Fifty Aureobasidium pullulans genomes reveal a recombining polyextremotolerant generalist.</title>
        <authorList>
            <person name="Gostincar C."/>
            <person name="Turk M."/>
            <person name="Zajc J."/>
            <person name="Gunde-Cimerman N."/>
        </authorList>
    </citation>
    <scope>NUCLEOTIDE SEQUENCE [LARGE SCALE GENOMIC DNA]</scope>
    <source>
        <strain evidence="2 3">EXF-10751</strain>
    </source>
</reference>
<dbReference type="Pfam" id="PF12697">
    <property type="entry name" value="Abhydrolase_6"/>
    <property type="match status" value="1"/>
</dbReference>
<gene>
    <name evidence="2" type="ORF">D6D20_04874</name>
</gene>
<dbReference type="Gene3D" id="3.40.50.1820">
    <property type="entry name" value="alpha/beta hydrolase"/>
    <property type="match status" value="1"/>
</dbReference>
<evidence type="ECO:0000313" key="3">
    <source>
        <dbReference type="Proteomes" id="UP000310421"/>
    </source>
</evidence>
<dbReference type="SUPFAM" id="SSF53474">
    <property type="entry name" value="alpha/beta-Hydrolases"/>
    <property type="match status" value="1"/>
</dbReference>
<comment type="caution">
    <text evidence="2">The sequence shown here is derived from an EMBL/GenBank/DDBJ whole genome shotgun (WGS) entry which is preliminary data.</text>
</comment>
<protein>
    <submittedName>
        <fullName evidence="2">Alpha/beta-hydrolase</fullName>
    </submittedName>
</protein>
<name>A0A4S8Z1P5_AURPU</name>
<organism evidence="2 3">
    <name type="scientific">Aureobasidium pullulans</name>
    <name type="common">Black yeast</name>
    <name type="synonym">Pullularia pullulans</name>
    <dbReference type="NCBI Taxonomy" id="5580"/>
    <lineage>
        <taxon>Eukaryota</taxon>
        <taxon>Fungi</taxon>
        <taxon>Dikarya</taxon>
        <taxon>Ascomycota</taxon>
        <taxon>Pezizomycotina</taxon>
        <taxon>Dothideomycetes</taxon>
        <taxon>Dothideomycetidae</taxon>
        <taxon>Dothideales</taxon>
        <taxon>Saccotheciaceae</taxon>
        <taxon>Aureobasidium</taxon>
    </lineage>
</organism>
<dbReference type="AlphaFoldDB" id="A0A4S8Z1P5"/>
<feature type="domain" description="AB hydrolase-1" evidence="1">
    <location>
        <begin position="92"/>
        <end position="358"/>
    </location>
</feature>
<sequence>MVLGKTRSLTLQLKPRSIESSFIISNRPIFGPAFIMSMMSTPSVKVKLGTVHYPDKPIVNLKLGTIQLTHKPTASLRYSFAAGDGDDNKTLVVFLNGLILPQSSWAETISQIAIKTQEANNLRPHLLSYDRYGQGLSDRDPNGTHDVEDVVTDLYAFLQAFTEKELNSRSPRHLILVGNSIGCAFARLYAVAHPGTVSGFIFLDSIMAHIDLASLWPDPDDPKFDEKELPKGTTTDQLRDIRDKYRTIFDVYTSNAEELDRSGLPELLPLAYTPKLQGPDGPPWITVIGHDPDTFAAENERSYGVPQALVNKYINPIWHEYNEGLTRLTEDEERRAGPAMAGRCGHFIQRDDPVLTAERVLVMLHKTSCTWYAR</sequence>